<dbReference type="AlphaFoldDB" id="A0A0V1C023"/>
<evidence type="ECO:0000313" key="2">
    <source>
        <dbReference type="Proteomes" id="UP000054776"/>
    </source>
</evidence>
<dbReference type="InParanoid" id="A0A0V1C023"/>
<name>A0A0V1C023_TRISP</name>
<sequence>MGAITKFRLKMKLFLCILAITLCATSGLKLLKSKKEQITRAPLKYDQHKVESQVEELCNTVCSQYSEEYLKLSKDREPADKAGVQKAQAEFVTCHLSTSSLKLFKSTKEQIKRAPLKYNEGKAQIQIQELCNTVCSQYSEEYLNLKKETEQVDNARVQEAQAQFVTCHLRCSLSIKAQLKSLQ</sequence>
<proteinExistence type="predicted"/>
<evidence type="ECO:0000313" key="1">
    <source>
        <dbReference type="EMBL" id="KRY42035.1"/>
    </source>
</evidence>
<reference evidence="1 2" key="1">
    <citation type="submission" date="2015-01" db="EMBL/GenBank/DDBJ databases">
        <title>Evolution of Trichinella species and genotypes.</title>
        <authorList>
            <person name="Korhonen P.K."/>
            <person name="Edoardo P."/>
            <person name="Giuseppe L.R."/>
            <person name="Gasser R.B."/>
        </authorList>
    </citation>
    <scope>NUCLEOTIDE SEQUENCE [LARGE SCALE GENOMIC DNA]</scope>
    <source>
        <strain evidence="1">ISS3</strain>
    </source>
</reference>
<comment type="caution">
    <text evidence="1">The sequence shown here is derived from an EMBL/GenBank/DDBJ whole genome shotgun (WGS) entry which is preliminary data.</text>
</comment>
<organism evidence="1 2">
    <name type="scientific">Trichinella spiralis</name>
    <name type="common">Trichina worm</name>
    <dbReference type="NCBI Taxonomy" id="6334"/>
    <lineage>
        <taxon>Eukaryota</taxon>
        <taxon>Metazoa</taxon>
        <taxon>Ecdysozoa</taxon>
        <taxon>Nematoda</taxon>
        <taxon>Enoplea</taxon>
        <taxon>Dorylaimia</taxon>
        <taxon>Trichinellida</taxon>
        <taxon>Trichinellidae</taxon>
        <taxon>Trichinella</taxon>
    </lineage>
</organism>
<dbReference type="Proteomes" id="UP000054776">
    <property type="component" value="Unassembled WGS sequence"/>
</dbReference>
<accession>A0A0V1C023</accession>
<gene>
    <name evidence="1" type="ORF">T01_7147</name>
</gene>
<dbReference type="EMBL" id="JYDH01000005">
    <property type="protein sequence ID" value="KRY42035.1"/>
    <property type="molecule type" value="Genomic_DNA"/>
</dbReference>
<keyword evidence="2" id="KW-1185">Reference proteome</keyword>
<protein>
    <submittedName>
        <fullName evidence="1">Uncharacterized protein</fullName>
    </submittedName>
</protein>
<dbReference type="OrthoDB" id="5920215at2759"/>